<keyword evidence="7" id="KW-0809">Transit peptide</keyword>
<evidence type="ECO:0000256" key="8">
    <source>
        <dbReference type="ARBA" id="ARBA00023128"/>
    </source>
</evidence>
<accession>A0A401T777</accession>
<name>A0A401T777_CHIPU</name>
<organism evidence="13 14">
    <name type="scientific">Chiloscyllium punctatum</name>
    <name type="common">Brownbanded bambooshark</name>
    <name type="synonym">Hemiscyllium punctatum</name>
    <dbReference type="NCBI Taxonomy" id="137246"/>
    <lineage>
        <taxon>Eukaryota</taxon>
        <taxon>Metazoa</taxon>
        <taxon>Chordata</taxon>
        <taxon>Craniata</taxon>
        <taxon>Vertebrata</taxon>
        <taxon>Chondrichthyes</taxon>
        <taxon>Elasmobranchii</taxon>
        <taxon>Galeomorphii</taxon>
        <taxon>Galeoidea</taxon>
        <taxon>Orectolobiformes</taxon>
        <taxon>Hemiscylliidae</taxon>
        <taxon>Chiloscyllium</taxon>
    </lineage>
</organism>
<dbReference type="EMBL" id="BEZZ01001187">
    <property type="protein sequence ID" value="GCC38454.1"/>
    <property type="molecule type" value="Genomic_DNA"/>
</dbReference>
<dbReference type="AlphaFoldDB" id="A0A401T777"/>
<comment type="similarity">
    <text evidence="2">Belongs to the Fmt family.</text>
</comment>
<comment type="subcellular location">
    <subcellularLocation>
        <location evidence="1">Mitochondrion</location>
    </subcellularLocation>
</comment>
<evidence type="ECO:0000256" key="5">
    <source>
        <dbReference type="ARBA" id="ARBA00022679"/>
    </source>
</evidence>
<dbReference type="Proteomes" id="UP000287033">
    <property type="component" value="Unassembled WGS sequence"/>
</dbReference>
<proteinExistence type="inferred from homology"/>
<feature type="domain" description="Formyl transferase C-terminal" evidence="12">
    <location>
        <begin position="245"/>
        <end position="349"/>
    </location>
</feature>
<keyword evidence="8" id="KW-0496">Mitochondrion</keyword>
<dbReference type="OrthoDB" id="10268103at2759"/>
<evidence type="ECO:0000313" key="13">
    <source>
        <dbReference type="EMBL" id="GCC38454.1"/>
    </source>
</evidence>
<keyword evidence="5" id="KW-0808">Transferase</keyword>
<dbReference type="Gene3D" id="3.40.50.12230">
    <property type="match status" value="1"/>
</dbReference>
<evidence type="ECO:0000256" key="10">
    <source>
        <dbReference type="ARBA" id="ARBA00057846"/>
    </source>
</evidence>
<dbReference type="CDD" id="cd08646">
    <property type="entry name" value="FMT_core_Met-tRNA-FMT_N"/>
    <property type="match status" value="1"/>
</dbReference>
<protein>
    <recommendedName>
        <fullName evidence="4">Methionyl-tRNA formyltransferase, mitochondrial</fullName>
        <ecNumber evidence="3">2.1.2.9</ecNumber>
    </recommendedName>
</protein>
<dbReference type="GO" id="GO:0005739">
    <property type="term" value="C:mitochondrion"/>
    <property type="evidence" value="ECO:0007669"/>
    <property type="project" value="UniProtKB-SubCell"/>
</dbReference>
<dbReference type="InterPro" id="IPR005794">
    <property type="entry name" value="Fmt"/>
</dbReference>
<comment type="caution">
    <text evidence="13">The sequence shown here is derived from an EMBL/GenBank/DDBJ whole genome shotgun (WGS) entry which is preliminary data.</text>
</comment>
<comment type="function">
    <text evidence="10">Methionyl-tRNA formyltransferase that formylates methionyl-tRNA in mitochondria and is crucial for translation initiation.</text>
</comment>
<dbReference type="GO" id="GO:0004479">
    <property type="term" value="F:methionyl-tRNA formyltransferase activity"/>
    <property type="evidence" value="ECO:0007669"/>
    <property type="project" value="UniProtKB-EC"/>
</dbReference>
<reference evidence="13 14" key="1">
    <citation type="journal article" date="2018" name="Nat. Ecol. Evol.">
        <title>Shark genomes provide insights into elasmobranch evolution and the origin of vertebrates.</title>
        <authorList>
            <person name="Hara Y"/>
            <person name="Yamaguchi K"/>
            <person name="Onimaru K"/>
            <person name="Kadota M"/>
            <person name="Koyanagi M"/>
            <person name="Keeley SD"/>
            <person name="Tatsumi K"/>
            <person name="Tanaka K"/>
            <person name="Motone F"/>
            <person name="Kageyama Y"/>
            <person name="Nozu R"/>
            <person name="Adachi N"/>
            <person name="Nishimura O"/>
            <person name="Nakagawa R"/>
            <person name="Tanegashima C"/>
            <person name="Kiyatake I"/>
            <person name="Matsumoto R"/>
            <person name="Murakumo K"/>
            <person name="Nishida K"/>
            <person name="Terakita A"/>
            <person name="Kuratani S"/>
            <person name="Sato K"/>
            <person name="Hyodo S Kuraku.S."/>
        </authorList>
    </citation>
    <scope>NUCLEOTIDE SEQUENCE [LARGE SCALE GENOMIC DNA]</scope>
</reference>
<dbReference type="Pfam" id="PF02911">
    <property type="entry name" value="Formyl_trans_C"/>
    <property type="match status" value="1"/>
</dbReference>
<dbReference type="STRING" id="137246.A0A401T777"/>
<evidence type="ECO:0000256" key="1">
    <source>
        <dbReference type="ARBA" id="ARBA00004173"/>
    </source>
</evidence>
<comment type="catalytic activity">
    <reaction evidence="9">
        <text>L-methionyl-tRNA(fMet) + (6R)-10-formyltetrahydrofolate = N-formyl-L-methionyl-tRNA(fMet) + (6S)-5,6,7,8-tetrahydrofolate + H(+)</text>
        <dbReference type="Rhea" id="RHEA:24380"/>
        <dbReference type="Rhea" id="RHEA-COMP:9952"/>
        <dbReference type="Rhea" id="RHEA-COMP:9953"/>
        <dbReference type="ChEBI" id="CHEBI:15378"/>
        <dbReference type="ChEBI" id="CHEBI:57453"/>
        <dbReference type="ChEBI" id="CHEBI:78530"/>
        <dbReference type="ChEBI" id="CHEBI:78844"/>
        <dbReference type="ChEBI" id="CHEBI:195366"/>
        <dbReference type="EC" id="2.1.2.9"/>
    </reaction>
    <physiologicalReaction direction="left-to-right" evidence="9">
        <dbReference type="Rhea" id="RHEA:24381"/>
    </physiologicalReaction>
</comment>
<keyword evidence="14" id="KW-1185">Reference proteome</keyword>
<evidence type="ECO:0000256" key="4">
    <source>
        <dbReference type="ARBA" id="ARBA00014185"/>
    </source>
</evidence>
<dbReference type="SUPFAM" id="SSF53328">
    <property type="entry name" value="Formyltransferase"/>
    <property type="match status" value="1"/>
</dbReference>
<evidence type="ECO:0000256" key="6">
    <source>
        <dbReference type="ARBA" id="ARBA00022917"/>
    </source>
</evidence>
<dbReference type="PANTHER" id="PTHR11138:SF5">
    <property type="entry name" value="METHIONYL-TRNA FORMYLTRANSFERASE, MITOCHONDRIAL"/>
    <property type="match status" value="1"/>
</dbReference>
<dbReference type="InterPro" id="IPR005793">
    <property type="entry name" value="Formyl_trans_C"/>
</dbReference>
<evidence type="ECO:0000256" key="9">
    <source>
        <dbReference type="ARBA" id="ARBA00052555"/>
    </source>
</evidence>
<evidence type="ECO:0000256" key="7">
    <source>
        <dbReference type="ARBA" id="ARBA00022946"/>
    </source>
</evidence>
<dbReference type="NCBIfam" id="TIGR00460">
    <property type="entry name" value="fmt"/>
    <property type="match status" value="1"/>
</dbReference>
<gene>
    <name evidence="13" type="ORF">chiPu_0016968</name>
</gene>
<evidence type="ECO:0000259" key="12">
    <source>
        <dbReference type="Pfam" id="PF02911"/>
    </source>
</evidence>
<evidence type="ECO:0000259" key="11">
    <source>
        <dbReference type="Pfam" id="PF00551"/>
    </source>
</evidence>
<evidence type="ECO:0000256" key="2">
    <source>
        <dbReference type="ARBA" id="ARBA00010699"/>
    </source>
</evidence>
<dbReference type="EC" id="2.1.2.9" evidence="3"/>
<dbReference type="FunFam" id="3.40.50.12230:FF:000003">
    <property type="entry name" value="methionyl-tRNA formyltransferase, mitochondrial"/>
    <property type="match status" value="1"/>
</dbReference>
<keyword evidence="6" id="KW-0648">Protein biosynthesis</keyword>
<dbReference type="InterPro" id="IPR036477">
    <property type="entry name" value="Formyl_transf_N_sf"/>
</dbReference>
<dbReference type="OMA" id="GASPIHE"/>
<evidence type="ECO:0000256" key="3">
    <source>
        <dbReference type="ARBA" id="ARBA00012261"/>
    </source>
</evidence>
<dbReference type="InterPro" id="IPR002376">
    <property type="entry name" value="Formyl_transf_N"/>
</dbReference>
<sequence length="400" mass="45521">MWSPALGLACTFPRMGKIANRLFCAGRPVAQPGKECRRRQVRTAPPWRILFFGTDEFAQRVLEKLHPSRFLKTGKMLVEQLEVVTLPAIKSAELPVRKYALMSQIPVHDWPYFASNDYFDVGIIVSFGNLLSDTLIQQFPYGILNLHPSVLPRWRGPAPIFHTLIHGDQVTGVTIIQIRPTRFDVGPIVMQQECAVPPRCTTDELGVILAETGAEMLLLTLESLPELIKNTKEQSKEGITFAPKINVGMSWVNWQEQTREEIDQLYRAIGSRIPLRTLWMDKTVKLLHLVDVREIPVSLAFTPEQLAPGTIHFHKESNMLLVRCKNGWSGFKRVVLKKDLSAADFYNGYLHPYFQKGSKVNQMATRFQTYKPERKTKAKLSKRTGLLLDVNNLNASIWCN</sequence>
<dbReference type="InterPro" id="IPR041711">
    <property type="entry name" value="Met-tRNA-FMT_N"/>
</dbReference>
<evidence type="ECO:0000313" key="14">
    <source>
        <dbReference type="Proteomes" id="UP000287033"/>
    </source>
</evidence>
<dbReference type="Pfam" id="PF00551">
    <property type="entry name" value="Formyl_trans_N"/>
    <property type="match status" value="1"/>
</dbReference>
<feature type="domain" description="Formyl transferase N-terminal" evidence="11">
    <location>
        <begin position="120"/>
        <end position="218"/>
    </location>
</feature>
<dbReference type="PANTHER" id="PTHR11138">
    <property type="entry name" value="METHIONYL-TRNA FORMYLTRANSFERASE"/>
    <property type="match status" value="1"/>
</dbReference>